<evidence type="ECO:0000313" key="2">
    <source>
        <dbReference type="EMBL" id="GMR33359.1"/>
    </source>
</evidence>
<dbReference type="InterPro" id="IPR029058">
    <property type="entry name" value="AB_hydrolase_fold"/>
</dbReference>
<proteinExistence type="predicted"/>
<feature type="non-terminal residue" evidence="2">
    <location>
        <position position="1"/>
    </location>
</feature>
<gene>
    <name evidence="2" type="ORF">PMAYCL1PPCAC_03554</name>
</gene>
<dbReference type="PANTHER" id="PTHR45908">
    <property type="entry name" value="PROTEIN CBG11750-RELATED"/>
    <property type="match status" value="1"/>
</dbReference>
<evidence type="ECO:0000259" key="1">
    <source>
        <dbReference type="Pfam" id="PF01764"/>
    </source>
</evidence>
<evidence type="ECO:0000313" key="3">
    <source>
        <dbReference type="Proteomes" id="UP001328107"/>
    </source>
</evidence>
<feature type="non-terminal residue" evidence="2">
    <location>
        <position position="107"/>
    </location>
</feature>
<comment type="caution">
    <text evidence="2">The sequence shown here is derived from an EMBL/GenBank/DDBJ whole genome shotgun (WGS) entry which is preliminary data.</text>
</comment>
<name>A0AAN4Z592_9BILA</name>
<accession>A0AAN4Z592</accession>
<feature type="domain" description="Fungal lipase-type" evidence="1">
    <location>
        <begin position="6"/>
        <end position="107"/>
    </location>
</feature>
<dbReference type="Pfam" id="PF01764">
    <property type="entry name" value="Lipase_3"/>
    <property type="match status" value="1"/>
</dbReference>
<dbReference type="AlphaFoldDB" id="A0AAN4Z592"/>
<dbReference type="SUPFAM" id="SSF53474">
    <property type="entry name" value="alpha/beta-Hydrolases"/>
    <property type="match status" value="1"/>
</dbReference>
<keyword evidence="3" id="KW-1185">Reference proteome</keyword>
<organism evidence="2 3">
    <name type="scientific">Pristionchus mayeri</name>
    <dbReference type="NCBI Taxonomy" id="1317129"/>
    <lineage>
        <taxon>Eukaryota</taxon>
        <taxon>Metazoa</taxon>
        <taxon>Ecdysozoa</taxon>
        <taxon>Nematoda</taxon>
        <taxon>Chromadorea</taxon>
        <taxon>Rhabditida</taxon>
        <taxon>Rhabditina</taxon>
        <taxon>Diplogasteromorpha</taxon>
        <taxon>Diplogasteroidea</taxon>
        <taxon>Neodiplogasteridae</taxon>
        <taxon>Pristionchus</taxon>
    </lineage>
</organism>
<dbReference type="InterPro" id="IPR002921">
    <property type="entry name" value="Fungal_lipase-type"/>
</dbReference>
<dbReference type="Gene3D" id="3.40.50.1820">
    <property type="entry name" value="alpha/beta hydrolase"/>
    <property type="match status" value="1"/>
</dbReference>
<reference evidence="3" key="1">
    <citation type="submission" date="2022-10" db="EMBL/GenBank/DDBJ databases">
        <title>Genome assembly of Pristionchus species.</title>
        <authorList>
            <person name="Yoshida K."/>
            <person name="Sommer R.J."/>
        </authorList>
    </citation>
    <scope>NUCLEOTIDE SEQUENCE [LARGE SCALE GENOMIC DNA]</scope>
    <source>
        <strain evidence="3">RS5460</strain>
    </source>
</reference>
<dbReference type="Proteomes" id="UP001328107">
    <property type="component" value="Unassembled WGS sequence"/>
</dbReference>
<dbReference type="GO" id="GO:0006629">
    <property type="term" value="P:lipid metabolic process"/>
    <property type="evidence" value="ECO:0007669"/>
    <property type="project" value="InterPro"/>
</dbReference>
<dbReference type="PANTHER" id="PTHR45908:SF5">
    <property type="entry name" value="FUNGAL LIPASE-LIKE DOMAIN-CONTAINING PROTEIN"/>
    <property type="match status" value="1"/>
</dbReference>
<sequence>LELVGVGRVNAYFHDVYDVFMRPLETLLANYKYRDHRVLFTGHSIGGAFATLAAVKTHVKRLRPPHEISLITFGAPRVGDAVFAHVAEVIWDSWRVVNGSDPVPHHP</sequence>
<protein>
    <recommendedName>
        <fullName evidence="1">Fungal lipase-type domain-containing protein</fullName>
    </recommendedName>
</protein>
<dbReference type="EMBL" id="BTRK01000001">
    <property type="protein sequence ID" value="GMR33359.1"/>
    <property type="molecule type" value="Genomic_DNA"/>
</dbReference>